<dbReference type="EMBL" id="JAGKSP010000001">
    <property type="protein sequence ID" value="MBP3961718.1"/>
    <property type="molecule type" value="Genomic_DNA"/>
</dbReference>
<gene>
    <name evidence="5" type="ORF">I8J30_03275</name>
    <name evidence="6" type="ORF">I8J30_12920</name>
</gene>
<name>A0ABS5CC97_9BACL</name>
<dbReference type="Proteomes" id="UP000673394">
    <property type="component" value="Unassembled WGS sequence"/>
</dbReference>
<proteinExistence type="predicted"/>
<dbReference type="Pfam" id="PF00440">
    <property type="entry name" value="TetR_N"/>
    <property type="match status" value="1"/>
</dbReference>
<feature type="coiled-coil region" evidence="3">
    <location>
        <begin position="226"/>
        <end position="256"/>
    </location>
</feature>
<dbReference type="EMBL" id="JAGKSP010000004">
    <property type="protein sequence ID" value="MBP3963611.1"/>
    <property type="molecule type" value="Genomic_DNA"/>
</dbReference>
<dbReference type="InterPro" id="IPR001647">
    <property type="entry name" value="HTH_TetR"/>
</dbReference>
<dbReference type="InterPro" id="IPR023772">
    <property type="entry name" value="DNA-bd_HTH_TetR-type_CS"/>
</dbReference>
<comment type="caution">
    <text evidence="6">The sequence shown here is derived from an EMBL/GenBank/DDBJ whole genome shotgun (WGS) entry which is preliminary data.</text>
</comment>
<organism evidence="6 7">
    <name type="scientific">Paenibacillus lignilyticus</name>
    <dbReference type="NCBI Taxonomy" id="1172615"/>
    <lineage>
        <taxon>Bacteria</taxon>
        <taxon>Bacillati</taxon>
        <taxon>Bacillota</taxon>
        <taxon>Bacilli</taxon>
        <taxon>Bacillales</taxon>
        <taxon>Paenibacillaceae</taxon>
        <taxon>Paenibacillus</taxon>
    </lineage>
</organism>
<dbReference type="InterPro" id="IPR050624">
    <property type="entry name" value="HTH-type_Tx_Regulator"/>
</dbReference>
<protein>
    <submittedName>
        <fullName evidence="6">TetR/AcrR family transcriptional regulator</fullName>
    </submittedName>
</protein>
<dbReference type="PRINTS" id="PR00455">
    <property type="entry name" value="HTHTETR"/>
</dbReference>
<dbReference type="InterPro" id="IPR009057">
    <property type="entry name" value="Homeodomain-like_sf"/>
</dbReference>
<evidence type="ECO:0000313" key="6">
    <source>
        <dbReference type="EMBL" id="MBP3963611.1"/>
    </source>
</evidence>
<dbReference type="PROSITE" id="PS01081">
    <property type="entry name" value="HTH_TETR_1"/>
    <property type="match status" value="1"/>
</dbReference>
<evidence type="ECO:0000259" key="4">
    <source>
        <dbReference type="PROSITE" id="PS50977"/>
    </source>
</evidence>
<evidence type="ECO:0000313" key="5">
    <source>
        <dbReference type="EMBL" id="MBP3961718.1"/>
    </source>
</evidence>
<evidence type="ECO:0000256" key="2">
    <source>
        <dbReference type="PROSITE-ProRule" id="PRU00335"/>
    </source>
</evidence>
<dbReference type="RefSeq" id="WP_210655322.1">
    <property type="nucleotide sequence ID" value="NZ_JAGKSP010000001.1"/>
</dbReference>
<dbReference type="Gene3D" id="1.10.357.10">
    <property type="entry name" value="Tetracycline Repressor, domain 2"/>
    <property type="match status" value="1"/>
</dbReference>
<dbReference type="SUPFAM" id="SSF46689">
    <property type="entry name" value="Homeodomain-like"/>
    <property type="match status" value="1"/>
</dbReference>
<keyword evidence="7" id="KW-1185">Reference proteome</keyword>
<dbReference type="PANTHER" id="PTHR43479">
    <property type="entry name" value="ACREF/ENVCD OPERON REPRESSOR-RELATED"/>
    <property type="match status" value="1"/>
</dbReference>
<evidence type="ECO:0000256" key="3">
    <source>
        <dbReference type="SAM" id="Coils"/>
    </source>
</evidence>
<accession>A0ABS5CC97</accession>
<evidence type="ECO:0000313" key="7">
    <source>
        <dbReference type="Proteomes" id="UP000673394"/>
    </source>
</evidence>
<feature type="domain" description="HTH tetR-type" evidence="4">
    <location>
        <begin position="2"/>
        <end position="62"/>
    </location>
</feature>
<keyword evidence="1 2" id="KW-0238">DNA-binding</keyword>
<keyword evidence="3" id="KW-0175">Coiled coil</keyword>
<reference evidence="6 7" key="1">
    <citation type="submission" date="2021-04" db="EMBL/GenBank/DDBJ databases">
        <title>Paenibacillus sp. DLE-14 whole genome sequence.</title>
        <authorList>
            <person name="Ham Y.J."/>
        </authorList>
    </citation>
    <scope>NUCLEOTIDE SEQUENCE [LARGE SCALE GENOMIC DNA]</scope>
    <source>
        <strain evidence="6 7">DLE-14</strain>
    </source>
</reference>
<evidence type="ECO:0000256" key="1">
    <source>
        <dbReference type="ARBA" id="ARBA00023125"/>
    </source>
</evidence>
<dbReference type="PROSITE" id="PS50977">
    <property type="entry name" value="HTH_TETR_2"/>
    <property type="match status" value="1"/>
</dbReference>
<dbReference type="PANTHER" id="PTHR43479:SF22">
    <property type="entry name" value="TRANSCRIPTIONAL REGULATOR, TETR FAMILY"/>
    <property type="match status" value="1"/>
</dbReference>
<feature type="DNA-binding region" description="H-T-H motif" evidence="2">
    <location>
        <begin position="25"/>
        <end position="44"/>
    </location>
</feature>
<sequence>MSLLRDKIIGSAMRIFAQKGFAATSIQDIANDCGIAKGSLYKFFASKEDLLVEVYRHRIQLMFDQVDRIKADAALSPKARFVQETLNQFISFKEFKSSIKDFYELKINDTGVFATFVQQIRSQMFVYLEESLVHAYGPGIDVYKWDLIALYIGIIKEYMVMTELISSPFDYEQMAAFVVDRMDEMVAGLLLSKSTPILESSVMTQFVACGMKGTAVPAEEQLGEGLNRLLSTIQELQATNARKTELNDAAILLQEEADADKPRMVLVRALIGLLQSQHELTAILGQLEKLFELKAAS</sequence>